<comment type="caution">
    <text evidence="2">The sequence shown here is derived from an EMBL/GenBank/DDBJ whole genome shotgun (WGS) entry which is preliminary data.</text>
</comment>
<feature type="transmembrane region" description="Helical" evidence="1">
    <location>
        <begin position="43"/>
        <end position="64"/>
    </location>
</feature>
<reference evidence="2 3" key="1">
    <citation type="journal article" date="2014" name="Genome Announc.">
        <title>Draft genome sequences of eight enterohepatic helicobacter species isolated from both laboratory and wild rodents.</title>
        <authorList>
            <person name="Sheh A."/>
            <person name="Shen Z."/>
            <person name="Fox J.G."/>
        </authorList>
    </citation>
    <scope>NUCLEOTIDE SEQUENCE [LARGE SCALE GENOMIC DNA]</scope>
    <source>
        <strain evidence="2 3">ATCC 49320</strain>
    </source>
</reference>
<organism evidence="2 3">
    <name type="scientific">Helicobacter bilis</name>
    <dbReference type="NCBI Taxonomy" id="37372"/>
    <lineage>
        <taxon>Bacteria</taxon>
        <taxon>Pseudomonadati</taxon>
        <taxon>Campylobacterota</taxon>
        <taxon>Epsilonproteobacteria</taxon>
        <taxon>Campylobacterales</taxon>
        <taxon>Helicobacteraceae</taxon>
        <taxon>Helicobacter</taxon>
    </lineage>
</organism>
<accession>A0A4U8UBY8</accession>
<feature type="transmembrane region" description="Helical" evidence="1">
    <location>
        <begin position="84"/>
        <end position="105"/>
    </location>
</feature>
<evidence type="ECO:0000313" key="3">
    <source>
        <dbReference type="Proteomes" id="UP000029857"/>
    </source>
</evidence>
<dbReference type="Proteomes" id="UP000029857">
    <property type="component" value="Unassembled WGS sequence"/>
</dbReference>
<name>A0A4U8UBY8_9HELI</name>
<keyword evidence="1" id="KW-1133">Transmembrane helix</keyword>
<evidence type="ECO:0000313" key="2">
    <source>
        <dbReference type="EMBL" id="TLE11433.1"/>
    </source>
</evidence>
<feature type="transmembrane region" description="Helical" evidence="1">
    <location>
        <begin position="12"/>
        <end position="31"/>
    </location>
</feature>
<sequence>MKPIFTFISNYYYIFVVPMLSIAVFFVSQYLTRGINYFIGKNGIKWGFLSFMAVLQFFVSIMITWSVLSAFSSDFLSEYETIKITAIIIIGGAPFNITILVWVALKLETYRLMKKRYGKEFKDDSFFQKVEAIEISENESIKEAIKEKKTKEYKDVCLNTQYDREKVKHDKDNTKKDTNEKD</sequence>
<keyword evidence="1" id="KW-0812">Transmembrane</keyword>
<proteinExistence type="predicted"/>
<dbReference type="RefSeq" id="WP_034579153.1">
    <property type="nucleotide sequence ID" value="NZ_JRPJ02000006.1"/>
</dbReference>
<evidence type="ECO:0000256" key="1">
    <source>
        <dbReference type="SAM" id="Phobius"/>
    </source>
</evidence>
<dbReference type="AlphaFoldDB" id="A0A4U8UBY8"/>
<keyword evidence="1" id="KW-0472">Membrane</keyword>
<gene>
    <name evidence="2" type="ORF">LS79_003140</name>
</gene>
<protein>
    <submittedName>
        <fullName evidence="2">Uncharacterized protein</fullName>
    </submittedName>
</protein>
<dbReference type="EMBL" id="JRPJ02000006">
    <property type="protein sequence ID" value="TLE11433.1"/>
    <property type="molecule type" value="Genomic_DNA"/>
</dbReference>